<organism evidence="7">
    <name type="scientific">mine drainage metagenome</name>
    <dbReference type="NCBI Taxonomy" id="410659"/>
    <lineage>
        <taxon>unclassified sequences</taxon>
        <taxon>metagenomes</taxon>
        <taxon>ecological metagenomes</taxon>
    </lineage>
</organism>
<dbReference type="AlphaFoldDB" id="T0Z8Q5"/>
<reference evidence="7" key="2">
    <citation type="journal article" date="2014" name="ISME J.">
        <title>Microbial stratification in low pH oxic and suboxic macroscopic growths along an acid mine drainage.</title>
        <authorList>
            <person name="Mendez-Garcia C."/>
            <person name="Mesa V."/>
            <person name="Sprenger R.R."/>
            <person name="Richter M."/>
            <person name="Diez M.S."/>
            <person name="Solano J."/>
            <person name="Bargiela R."/>
            <person name="Golyshina O.V."/>
            <person name="Manteca A."/>
            <person name="Ramos J.L."/>
            <person name="Gallego J.R."/>
            <person name="Llorente I."/>
            <person name="Martins Dos Santos V.A."/>
            <person name="Jensen O.N."/>
            <person name="Pelaez A.I."/>
            <person name="Sanchez J."/>
            <person name="Ferrer M."/>
        </authorList>
    </citation>
    <scope>NUCLEOTIDE SEQUENCE</scope>
</reference>
<evidence type="ECO:0000313" key="7">
    <source>
        <dbReference type="EMBL" id="EQD41403.1"/>
    </source>
</evidence>
<dbReference type="GO" id="GO:0003676">
    <property type="term" value="F:nucleic acid binding"/>
    <property type="evidence" value="ECO:0007669"/>
    <property type="project" value="InterPro"/>
</dbReference>
<dbReference type="InterPro" id="IPR014001">
    <property type="entry name" value="Helicase_ATP-bd"/>
</dbReference>
<dbReference type="PROSITE" id="PS51192">
    <property type="entry name" value="HELICASE_ATP_BIND_1"/>
    <property type="match status" value="1"/>
</dbReference>
<reference evidence="7" key="1">
    <citation type="submission" date="2013-08" db="EMBL/GenBank/DDBJ databases">
        <authorList>
            <person name="Mendez C."/>
            <person name="Richter M."/>
            <person name="Ferrer M."/>
            <person name="Sanchez J."/>
        </authorList>
    </citation>
    <scope>NUCLEOTIDE SEQUENCE</scope>
</reference>
<dbReference type="InterPro" id="IPR050474">
    <property type="entry name" value="Hel308_SKI2-like"/>
</dbReference>
<dbReference type="SUPFAM" id="SSF52540">
    <property type="entry name" value="P-loop containing nucleoside triphosphate hydrolases"/>
    <property type="match status" value="1"/>
</dbReference>
<feature type="region of interest" description="Disordered" evidence="5">
    <location>
        <begin position="1"/>
        <end position="28"/>
    </location>
</feature>
<sequence>MISLPHVPPSRFVPALPSPPPDPSTRVELSDVGLPPEIEAAVRAHGITSLYPPQAAALKPALQGRSVLLACPTASGKSLVAYLTLIRAALAGRTGLYLVPLRALAHEKGEELRQFESLGIRVAVSVG</sequence>
<name>T0Z8Q5_9ZZZZ</name>
<protein>
    <submittedName>
        <fullName evidence="7">Protein containing DNA/RNA helicase, DEAD/DEAH box type</fullName>
    </submittedName>
</protein>
<proteinExistence type="predicted"/>
<dbReference type="GO" id="GO:0004386">
    <property type="term" value="F:helicase activity"/>
    <property type="evidence" value="ECO:0007669"/>
    <property type="project" value="UniProtKB-KW"/>
</dbReference>
<feature type="non-terminal residue" evidence="7">
    <location>
        <position position="127"/>
    </location>
</feature>
<dbReference type="PANTHER" id="PTHR47961">
    <property type="entry name" value="DNA POLYMERASE THETA, PUTATIVE (AFU_ORTHOLOGUE AFUA_1G05260)-RELATED"/>
    <property type="match status" value="1"/>
</dbReference>
<dbReference type="GO" id="GO:0005524">
    <property type="term" value="F:ATP binding"/>
    <property type="evidence" value="ECO:0007669"/>
    <property type="project" value="UniProtKB-KW"/>
</dbReference>
<dbReference type="InterPro" id="IPR011545">
    <property type="entry name" value="DEAD/DEAH_box_helicase_dom"/>
</dbReference>
<keyword evidence="3 7" id="KW-0347">Helicase</keyword>
<evidence type="ECO:0000256" key="4">
    <source>
        <dbReference type="ARBA" id="ARBA00022840"/>
    </source>
</evidence>
<evidence type="ECO:0000256" key="3">
    <source>
        <dbReference type="ARBA" id="ARBA00022806"/>
    </source>
</evidence>
<dbReference type="InterPro" id="IPR027417">
    <property type="entry name" value="P-loop_NTPase"/>
</dbReference>
<comment type="caution">
    <text evidence="7">The sequence shown here is derived from an EMBL/GenBank/DDBJ whole genome shotgun (WGS) entry which is preliminary data.</text>
</comment>
<dbReference type="Pfam" id="PF00270">
    <property type="entry name" value="DEAD"/>
    <property type="match status" value="1"/>
</dbReference>
<gene>
    <name evidence="7" type="ORF">B2A_10690</name>
</gene>
<keyword evidence="4" id="KW-0067">ATP-binding</keyword>
<keyword evidence="2" id="KW-0378">Hydrolase</keyword>
<feature type="domain" description="Helicase ATP-binding" evidence="6">
    <location>
        <begin position="58"/>
        <end position="127"/>
    </location>
</feature>
<dbReference type="PANTHER" id="PTHR47961:SF6">
    <property type="entry name" value="DNA-DIRECTED DNA POLYMERASE"/>
    <property type="match status" value="1"/>
</dbReference>
<keyword evidence="1" id="KW-0547">Nucleotide-binding</keyword>
<dbReference type="GO" id="GO:0016787">
    <property type="term" value="F:hydrolase activity"/>
    <property type="evidence" value="ECO:0007669"/>
    <property type="project" value="UniProtKB-KW"/>
</dbReference>
<evidence type="ECO:0000256" key="5">
    <source>
        <dbReference type="SAM" id="MobiDB-lite"/>
    </source>
</evidence>
<dbReference type="EMBL" id="AUZZ01007697">
    <property type="protein sequence ID" value="EQD41403.1"/>
    <property type="molecule type" value="Genomic_DNA"/>
</dbReference>
<evidence type="ECO:0000256" key="1">
    <source>
        <dbReference type="ARBA" id="ARBA00022741"/>
    </source>
</evidence>
<evidence type="ECO:0000259" key="6">
    <source>
        <dbReference type="PROSITE" id="PS51192"/>
    </source>
</evidence>
<dbReference type="Gene3D" id="3.40.50.300">
    <property type="entry name" value="P-loop containing nucleotide triphosphate hydrolases"/>
    <property type="match status" value="1"/>
</dbReference>
<evidence type="ECO:0000256" key="2">
    <source>
        <dbReference type="ARBA" id="ARBA00022801"/>
    </source>
</evidence>
<accession>T0Z8Q5</accession>